<dbReference type="WBParaSite" id="SVE_1687500.1">
    <property type="protein sequence ID" value="SVE_1687500.1"/>
    <property type="gene ID" value="SVE_1687500"/>
</dbReference>
<dbReference type="AlphaFoldDB" id="A0A0K0FWR9"/>
<dbReference type="Proteomes" id="UP000035680">
    <property type="component" value="Unassembled WGS sequence"/>
</dbReference>
<name>A0A0K0FWR9_STRVS</name>
<organism evidence="1 2">
    <name type="scientific">Strongyloides venezuelensis</name>
    <name type="common">Threadworm</name>
    <dbReference type="NCBI Taxonomy" id="75913"/>
    <lineage>
        <taxon>Eukaryota</taxon>
        <taxon>Metazoa</taxon>
        <taxon>Ecdysozoa</taxon>
        <taxon>Nematoda</taxon>
        <taxon>Chromadorea</taxon>
        <taxon>Rhabditida</taxon>
        <taxon>Tylenchina</taxon>
        <taxon>Panagrolaimomorpha</taxon>
        <taxon>Strongyloidoidea</taxon>
        <taxon>Strongyloididae</taxon>
        <taxon>Strongyloides</taxon>
    </lineage>
</organism>
<sequence length="126" mass="14216">MVMHRNVSSFPSLANKCINLLGNYVHSFFKNETIALIQEMAAAPWKQEEYSKLTTEIILQVRVILSAFSCLPEGWVQENEAVEEADPMDFKKRTAIARRFVELPTADITIIADMNLDELLASSTPV</sequence>
<evidence type="ECO:0000313" key="1">
    <source>
        <dbReference type="Proteomes" id="UP000035680"/>
    </source>
</evidence>
<reference evidence="2" key="2">
    <citation type="submission" date="2015-08" db="UniProtKB">
        <authorList>
            <consortium name="WormBaseParasite"/>
        </authorList>
    </citation>
    <scope>IDENTIFICATION</scope>
</reference>
<keyword evidence="1" id="KW-1185">Reference proteome</keyword>
<protein>
    <submittedName>
        <fullName evidence="2">Ras-GEF domain-containing protein</fullName>
    </submittedName>
</protein>
<accession>A0A0K0FWR9</accession>
<evidence type="ECO:0000313" key="2">
    <source>
        <dbReference type="WBParaSite" id="SVE_1687500.1"/>
    </source>
</evidence>
<proteinExistence type="predicted"/>
<reference evidence="1" key="1">
    <citation type="submission" date="2014-07" db="EMBL/GenBank/DDBJ databases">
        <authorList>
            <person name="Martin A.A"/>
            <person name="De Silva N."/>
        </authorList>
    </citation>
    <scope>NUCLEOTIDE SEQUENCE</scope>
</reference>